<evidence type="ECO:0000259" key="2">
    <source>
        <dbReference type="Pfam" id="PF00144"/>
    </source>
</evidence>
<reference evidence="4" key="1">
    <citation type="submission" date="2019-01" db="EMBL/GenBank/DDBJ databases">
        <title>Cytophagaceae bacterium strain CAR-16.</title>
        <authorList>
            <person name="Chen W.-M."/>
        </authorList>
    </citation>
    <scope>NUCLEOTIDE SEQUENCE [LARGE SCALE GENOMIC DNA]</scope>
    <source>
        <strain evidence="4">LLJ-11</strain>
    </source>
</reference>
<dbReference type="OrthoDB" id="9793489at2"/>
<keyword evidence="1" id="KW-0732">Signal</keyword>
<feature type="chain" id="PRO_5020606777" evidence="1">
    <location>
        <begin position="19"/>
        <end position="436"/>
    </location>
</feature>
<dbReference type="AlphaFoldDB" id="A0A4Q1K4V1"/>
<dbReference type="InterPro" id="IPR001466">
    <property type="entry name" value="Beta-lactam-related"/>
</dbReference>
<evidence type="ECO:0000256" key="1">
    <source>
        <dbReference type="SAM" id="SignalP"/>
    </source>
</evidence>
<dbReference type="EMBL" id="SBKO01000001">
    <property type="protein sequence ID" value="RXR20597.1"/>
    <property type="molecule type" value="Genomic_DNA"/>
</dbReference>
<sequence length="436" mass="49427">MKKLFLLLIVLLSLSTTAQDNKRLTKIDSLLTYLNNNNKFMGQLSIREGDKVIFEKAYGYADTETNLKANGQTKYKIGSISKTFTAVMIMQLIEEKKLKLETQLAKYYPQVKNAEKITIHNLLHHRTGIVDYLNADSTTVPTKNYSKEEMIGKISNYNSLFEPNSKYEYSNSNYYILGRIIEDVTKKTYAENLENRIIKKAQLQNTLLSPKVDTKNNESYSYNFLDDQWTKINEWDMSLAFGAGDIVSTSSDLTKFFHALFSGILVKKTSLDEMTKLEQSYGKGLLTLPFGERKFYGHTGGIEGFRSVIGYYPAEKLGVSLIVNGDNFNRNDIMIGVLSIYYKMPYQFPNLVSIKVKPEILNGYAGVYSSAQLPIKITIRNKNGEMEAQGTGQNAFTLNAINETTFVFDAASIKLIFKDKNMTLKQGGAEYLFTKD</sequence>
<dbReference type="Pfam" id="PF00144">
    <property type="entry name" value="Beta-lactamase"/>
    <property type="match status" value="1"/>
</dbReference>
<dbReference type="SUPFAM" id="SSF56601">
    <property type="entry name" value="beta-lactamase/transpeptidase-like"/>
    <property type="match status" value="1"/>
</dbReference>
<accession>A0A4Q1K4V1</accession>
<name>A0A4Q1K4V1_9FLAO</name>
<feature type="domain" description="Beta-lactamase-related" evidence="2">
    <location>
        <begin position="44"/>
        <end position="331"/>
    </location>
</feature>
<evidence type="ECO:0000313" key="4">
    <source>
        <dbReference type="Proteomes" id="UP000290283"/>
    </source>
</evidence>
<gene>
    <name evidence="3" type="ORF">EQG63_01300</name>
</gene>
<organism evidence="3 4">
    <name type="scientific">Flavobacterium amnicola</name>
    <dbReference type="NCBI Taxonomy" id="2506422"/>
    <lineage>
        <taxon>Bacteria</taxon>
        <taxon>Pseudomonadati</taxon>
        <taxon>Bacteroidota</taxon>
        <taxon>Flavobacteriia</taxon>
        <taxon>Flavobacteriales</taxon>
        <taxon>Flavobacteriaceae</taxon>
        <taxon>Flavobacterium</taxon>
    </lineage>
</organism>
<feature type="signal peptide" evidence="1">
    <location>
        <begin position="1"/>
        <end position="18"/>
    </location>
</feature>
<evidence type="ECO:0000313" key="3">
    <source>
        <dbReference type="EMBL" id="RXR20597.1"/>
    </source>
</evidence>
<dbReference type="InterPro" id="IPR050491">
    <property type="entry name" value="AmpC-like"/>
</dbReference>
<protein>
    <submittedName>
        <fullName evidence="3">Class A beta-lactamase-related serine hydrolase</fullName>
    </submittedName>
</protein>
<dbReference type="RefSeq" id="WP_129433602.1">
    <property type="nucleotide sequence ID" value="NZ_SBKO01000001.1"/>
</dbReference>
<keyword evidence="4" id="KW-1185">Reference proteome</keyword>
<keyword evidence="3" id="KW-0378">Hydrolase</keyword>
<proteinExistence type="predicted"/>
<dbReference type="Gene3D" id="3.40.710.10">
    <property type="entry name" value="DD-peptidase/beta-lactamase superfamily"/>
    <property type="match status" value="1"/>
</dbReference>
<comment type="caution">
    <text evidence="3">The sequence shown here is derived from an EMBL/GenBank/DDBJ whole genome shotgun (WGS) entry which is preliminary data.</text>
</comment>
<dbReference type="Proteomes" id="UP000290283">
    <property type="component" value="Unassembled WGS sequence"/>
</dbReference>
<dbReference type="GO" id="GO:0016787">
    <property type="term" value="F:hydrolase activity"/>
    <property type="evidence" value="ECO:0007669"/>
    <property type="project" value="UniProtKB-KW"/>
</dbReference>
<dbReference type="PANTHER" id="PTHR46825:SF9">
    <property type="entry name" value="BETA-LACTAMASE-RELATED DOMAIN-CONTAINING PROTEIN"/>
    <property type="match status" value="1"/>
</dbReference>
<dbReference type="PANTHER" id="PTHR46825">
    <property type="entry name" value="D-ALANYL-D-ALANINE-CARBOXYPEPTIDASE/ENDOPEPTIDASE AMPH"/>
    <property type="match status" value="1"/>
</dbReference>
<dbReference type="InterPro" id="IPR012338">
    <property type="entry name" value="Beta-lactam/transpept-like"/>
</dbReference>